<keyword evidence="3" id="KW-1185">Reference proteome</keyword>
<gene>
    <name evidence="2" type="ORF">KC01_LOCUS10238</name>
</gene>
<feature type="compositionally biased region" description="Basic and acidic residues" evidence="1">
    <location>
        <begin position="89"/>
        <end position="102"/>
    </location>
</feature>
<organism evidence="2 3">
    <name type="scientific">Knipowitschia caucasica</name>
    <name type="common">Caucasian dwarf goby</name>
    <name type="synonym">Pomatoschistus caucasicus</name>
    <dbReference type="NCBI Taxonomy" id="637954"/>
    <lineage>
        <taxon>Eukaryota</taxon>
        <taxon>Metazoa</taxon>
        <taxon>Chordata</taxon>
        <taxon>Craniata</taxon>
        <taxon>Vertebrata</taxon>
        <taxon>Euteleostomi</taxon>
        <taxon>Actinopterygii</taxon>
        <taxon>Neopterygii</taxon>
        <taxon>Teleostei</taxon>
        <taxon>Neoteleostei</taxon>
        <taxon>Acanthomorphata</taxon>
        <taxon>Gobiaria</taxon>
        <taxon>Gobiiformes</taxon>
        <taxon>Gobioidei</taxon>
        <taxon>Gobiidae</taxon>
        <taxon>Gobiinae</taxon>
        <taxon>Knipowitschia</taxon>
    </lineage>
</organism>
<evidence type="ECO:0000313" key="2">
    <source>
        <dbReference type="EMBL" id="CAL1579145.1"/>
    </source>
</evidence>
<dbReference type="EMBL" id="OZ035836">
    <property type="protein sequence ID" value="CAL1579145.1"/>
    <property type="molecule type" value="Genomic_DNA"/>
</dbReference>
<sequence length="161" mass="18331">MAEGRKRKTVFEVYQNKRKASEERNKTRVFLGDSFTRWRALKAQAGLPTDAAVAKFLLDRVVPDFITVRVKEEPFDPTEEPFDPSDEPFEPKQEPLEPKAEEPQGDADSSASNEDWRSVVRSDEDRGESHQLSSVVLVQRISSREEGSKLHFETEDVPGIL</sequence>
<feature type="compositionally biased region" description="Basic and acidic residues" evidence="1">
    <location>
        <begin position="114"/>
        <end position="129"/>
    </location>
</feature>
<feature type="region of interest" description="Disordered" evidence="1">
    <location>
        <begin position="69"/>
        <end position="135"/>
    </location>
</feature>
<evidence type="ECO:0000313" key="3">
    <source>
        <dbReference type="Proteomes" id="UP001497482"/>
    </source>
</evidence>
<feature type="compositionally biased region" description="Acidic residues" evidence="1">
    <location>
        <begin position="75"/>
        <end position="88"/>
    </location>
</feature>
<evidence type="ECO:0000256" key="1">
    <source>
        <dbReference type="SAM" id="MobiDB-lite"/>
    </source>
</evidence>
<dbReference type="Proteomes" id="UP001497482">
    <property type="component" value="Chromosome 14"/>
</dbReference>
<accession>A0AAV2JR94</accession>
<protein>
    <submittedName>
        <fullName evidence="2">Uncharacterized protein</fullName>
    </submittedName>
</protein>
<name>A0AAV2JR94_KNICA</name>
<dbReference type="AlphaFoldDB" id="A0AAV2JR94"/>
<proteinExistence type="predicted"/>
<reference evidence="2 3" key="1">
    <citation type="submission" date="2024-04" db="EMBL/GenBank/DDBJ databases">
        <authorList>
            <person name="Waldvogel A.-M."/>
            <person name="Schoenle A."/>
        </authorList>
    </citation>
    <scope>NUCLEOTIDE SEQUENCE [LARGE SCALE GENOMIC DNA]</scope>
</reference>